<evidence type="ECO:0000256" key="9">
    <source>
        <dbReference type="PROSITE-ProRule" id="PRU00175"/>
    </source>
</evidence>
<evidence type="ECO:0000256" key="5">
    <source>
        <dbReference type="ARBA" id="ARBA00022833"/>
    </source>
</evidence>
<dbReference type="GO" id="GO:0016020">
    <property type="term" value="C:membrane"/>
    <property type="evidence" value="ECO:0007669"/>
    <property type="project" value="UniProtKB-SubCell"/>
</dbReference>
<sequence>MDHLFPGHPLSSSPAPPPITIASPPAPLITQHMVIVLAAMTCALLCVLGLNTTLHCVVRCTRRAISDPAGWVAARRLNAGLRQSDVLSLPITVFAAATTPGAGEGSSISPAAVVRCPICLSDLTDGDKMRVLPACGHGFHVWCIDKWLLSHRSCPTCRRRLSSPQKSTPPAIV</sequence>
<comment type="caution">
    <text evidence="12">The sequence shown here is derived from an EMBL/GenBank/DDBJ whole genome shotgun (WGS) entry which is preliminary data.</text>
</comment>
<dbReference type="SMART" id="SM00184">
    <property type="entry name" value="RING"/>
    <property type="match status" value="1"/>
</dbReference>
<name>A0A8T3AHI4_DENNO</name>
<feature type="transmembrane region" description="Helical" evidence="10">
    <location>
        <begin position="33"/>
        <end position="54"/>
    </location>
</feature>
<evidence type="ECO:0000256" key="6">
    <source>
        <dbReference type="ARBA" id="ARBA00022989"/>
    </source>
</evidence>
<evidence type="ECO:0000256" key="1">
    <source>
        <dbReference type="ARBA" id="ARBA00004167"/>
    </source>
</evidence>
<dbReference type="Gene3D" id="3.30.40.10">
    <property type="entry name" value="Zinc/RING finger domain, C3HC4 (zinc finger)"/>
    <property type="match status" value="1"/>
</dbReference>
<dbReference type="OrthoDB" id="8062037at2759"/>
<dbReference type="PANTHER" id="PTHR46905">
    <property type="entry name" value="RING-H2 FINGER PROTEIN ATL78"/>
    <property type="match status" value="1"/>
</dbReference>
<dbReference type="PROSITE" id="PS50089">
    <property type="entry name" value="ZF_RING_2"/>
    <property type="match status" value="1"/>
</dbReference>
<dbReference type="SUPFAM" id="SSF57850">
    <property type="entry name" value="RING/U-box"/>
    <property type="match status" value="1"/>
</dbReference>
<protein>
    <recommendedName>
        <fullName evidence="11">RING-type domain-containing protein</fullName>
    </recommendedName>
</protein>
<dbReference type="InterPro" id="IPR001841">
    <property type="entry name" value="Znf_RING"/>
</dbReference>
<dbReference type="CDD" id="cd16461">
    <property type="entry name" value="RING-H2_EL5-like"/>
    <property type="match status" value="1"/>
</dbReference>
<gene>
    <name evidence="12" type="ORF">KFK09_021891</name>
</gene>
<dbReference type="AlphaFoldDB" id="A0A8T3AHI4"/>
<dbReference type="Pfam" id="PF13639">
    <property type="entry name" value="zf-RING_2"/>
    <property type="match status" value="1"/>
</dbReference>
<feature type="domain" description="RING-type" evidence="11">
    <location>
        <begin position="116"/>
        <end position="158"/>
    </location>
</feature>
<evidence type="ECO:0000256" key="3">
    <source>
        <dbReference type="ARBA" id="ARBA00022692"/>
    </source>
</evidence>
<keyword evidence="3 10" id="KW-0812">Transmembrane</keyword>
<comment type="subcellular location">
    <subcellularLocation>
        <location evidence="1">Membrane</location>
        <topology evidence="1">Single-pass membrane protein</topology>
    </subcellularLocation>
</comment>
<dbReference type="Proteomes" id="UP000829196">
    <property type="component" value="Unassembled WGS sequence"/>
</dbReference>
<evidence type="ECO:0000313" key="12">
    <source>
        <dbReference type="EMBL" id="KAI0495590.1"/>
    </source>
</evidence>
<evidence type="ECO:0000256" key="4">
    <source>
        <dbReference type="ARBA" id="ARBA00022723"/>
    </source>
</evidence>
<comment type="similarity">
    <text evidence="8">Belongs to the RING-type zinc finger family. ATL subfamily.</text>
</comment>
<dbReference type="InterPro" id="IPR013083">
    <property type="entry name" value="Znf_RING/FYVE/PHD"/>
</dbReference>
<dbReference type="GO" id="GO:0008270">
    <property type="term" value="F:zinc ion binding"/>
    <property type="evidence" value="ECO:0007669"/>
    <property type="project" value="UniProtKB-KW"/>
</dbReference>
<dbReference type="PANTHER" id="PTHR46905:SF22">
    <property type="entry name" value="RING-TYPE E3 UBIQUITIN TRANSFERASE"/>
    <property type="match status" value="1"/>
</dbReference>
<keyword evidence="7 10" id="KW-0472">Membrane</keyword>
<proteinExistence type="inferred from homology"/>
<evidence type="ECO:0000256" key="8">
    <source>
        <dbReference type="ARBA" id="ARBA00024209"/>
    </source>
</evidence>
<evidence type="ECO:0000313" key="13">
    <source>
        <dbReference type="Proteomes" id="UP000829196"/>
    </source>
</evidence>
<dbReference type="InterPro" id="IPR044602">
    <property type="entry name" value="ATL10/ATL72-79-like"/>
</dbReference>
<dbReference type="GO" id="GO:0016567">
    <property type="term" value="P:protein ubiquitination"/>
    <property type="evidence" value="ECO:0007669"/>
    <property type="project" value="InterPro"/>
</dbReference>
<keyword evidence="2" id="KW-0808">Transferase</keyword>
<evidence type="ECO:0000259" key="11">
    <source>
        <dbReference type="PROSITE" id="PS50089"/>
    </source>
</evidence>
<reference evidence="12" key="1">
    <citation type="journal article" date="2022" name="Front. Genet.">
        <title>Chromosome-Scale Assembly of the Dendrobium nobile Genome Provides Insights Into the Molecular Mechanism of the Biosynthesis of the Medicinal Active Ingredient of Dendrobium.</title>
        <authorList>
            <person name="Xu Q."/>
            <person name="Niu S.-C."/>
            <person name="Li K.-L."/>
            <person name="Zheng P.-J."/>
            <person name="Zhang X.-J."/>
            <person name="Jia Y."/>
            <person name="Liu Y."/>
            <person name="Niu Y.-X."/>
            <person name="Yu L.-H."/>
            <person name="Chen D.-F."/>
            <person name="Zhang G.-Q."/>
        </authorList>
    </citation>
    <scope>NUCLEOTIDE SEQUENCE</scope>
    <source>
        <tissue evidence="12">Leaf</tissue>
    </source>
</reference>
<dbReference type="SMR" id="A0A8T3AHI4"/>
<keyword evidence="5" id="KW-0862">Zinc</keyword>
<evidence type="ECO:0000256" key="2">
    <source>
        <dbReference type="ARBA" id="ARBA00022679"/>
    </source>
</evidence>
<evidence type="ECO:0000256" key="7">
    <source>
        <dbReference type="ARBA" id="ARBA00023136"/>
    </source>
</evidence>
<evidence type="ECO:0000256" key="10">
    <source>
        <dbReference type="SAM" id="Phobius"/>
    </source>
</evidence>
<keyword evidence="13" id="KW-1185">Reference proteome</keyword>
<keyword evidence="4" id="KW-0479">Metal-binding</keyword>
<dbReference type="EMBL" id="JAGYWB010000016">
    <property type="protein sequence ID" value="KAI0495590.1"/>
    <property type="molecule type" value="Genomic_DNA"/>
</dbReference>
<keyword evidence="9" id="KW-0863">Zinc-finger</keyword>
<organism evidence="12 13">
    <name type="scientific">Dendrobium nobile</name>
    <name type="common">Orchid</name>
    <dbReference type="NCBI Taxonomy" id="94219"/>
    <lineage>
        <taxon>Eukaryota</taxon>
        <taxon>Viridiplantae</taxon>
        <taxon>Streptophyta</taxon>
        <taxon>Embryophyta</taxon>
        <taxon>Tracheophyta</taxon>
        <taxon>Spermatophyta</taxon>
        <taxon>Magnoliopsida</taxon>
        <taxon>Liliopsida</taxon>
        <taxon>Asparagales</taxon>
        <taxon>Orchidaceae</taxon>
        <taxon>Epidendroideae</taxon>
        <taxon>Malaxideae</taxon>
        <taxon>Dendrobiinae</taxon>
        <taxon>Dendrobium</taxon>
    </lineage>
</organism>
<keyword evidence="6 10" id="KW-1133">Transmembrane helix</keyword>
<dbReference type="GO" id="GO:0016740">
    <property type="term" value="F:transferase activity"/>
    <property type="evidence" value="ECO:0007669"/>
    <property type="project" value="UniProtKB-KW"/>
</dbReference>
<accession>A0A8T3AHI4</accession>